<organism evidence="3 4">
    <name type="scientific">Leptothrix discophora</name>
    <dbReference type="NCBI Taxonomy" id="89"/>
    <lineage>
        <taxon>Bacteria</taxon>
        <taxon>Pseudomonadati</taxon>
        <taxon>Pseudomonadota</taxon>
        <taxon>Betaproteobacteria</taxon>
        <taxon>Burkholderiales</taxon>
        <taxon>Sphaerotilaceae</taxon>
        <taxon>Leptothrix</taxon>
    </lineage>
</organism>
<gene>
    <name evidence="3" type="ORF">Q8X39_09255</name>
</gene>
<dbReference type="SUPFAM" id="SSF117281">
    <property type="entry name" value="Kelch motif"/>
    <property type="match status" value="1"/>
</dbReference>
<dbReference type="InterPro" id="IPR019936">
    <property type="entry name" value="NanM_proteobact"/>
</dbReference>
<evidence type="ECO:0000313" key="3">
    <source>
        <dbReference type="EMBL" id="MDP4300823.1"/>
    </source>
</evidence>
<keyword evidence="1" id="KW-0880">Kelch repeat</keyword>
<dbReference type="EMBL" id="JAUZEE010000004">
    <property type="protein sequence ID" value="MDP4300823.1"/>
    <property type="molecule type" value="Genomic_DNA"/>
</dbReference>
<sequence length="374" mass="40100">MSPSTPNDPVWPAFPEAAKFICAARLGDAVLAGLGTAGARWWRLDLRRPDAGWTRLADYPGGWRESASAVAVGGQVLVFGGQGRTRPEDAFHRVDDSVFRYEPATDTWSRLTIQPPMGLLASAVHVPDERTVLFFGGVNPAVFDGHNRACHEATSRGDTEALPQLQAAYFNRRPQDYFFSREVVACDVPTGSWQRVGSLPGTPFIGAGVAACGRELALAGGEIKPGLRTPLVTTATIHGGASSGWQIEWSAEPLPPPPWAEVQDGLAGAHAGHSLGVWMVAGGASFPGSRQQFAQGMLWAHRGLRKVWHADIYARVDGRWRVAGTLPEGRGYGAEVQLDDSLLLIGGETQDGHATAALTELRWSVDEQVVQVLG</sequence>
<evidence type="ECO:0000256" key="1">
    <source>
        <dbReference type="ARBA" id="ARBA00022441"/>
    </source>
</evidence>
<keyword evidence="2" id="KW-0677">Repeat</keyword>
<comment type="caution">
    <text evidence="3">The sequence shown here is derived from an EMBL/GenBank/DDBJ whole genome shotgun (WGS) entry which is preliminary data.</text>
</comment>
<name>A0ABT9G2V7_LEPDI</name>
<dbReference type="InterPro" id="IPR015915">
    <property type="entry name" value="Kelch-typ_b-propeller"/>
</dbReference>
<dbReference type="NCBIfam" id="TIGR03547">
    <property type="entry name" value="muta_rot_YjhT"/>
    <property type="match status" value="1"/>
</dbReference>
<evidence type="ECO:0000313" key="4">
    <source>
        <dbReference type="Proteomes" id="UP001235760"/>
    </source>
</evidence>
<keyword evidence="4" id="KW-1185">Reference proteome</keyword>
<dbReference type="Pfam" id="PF24996">
    <property type="entry name" value="NANM"/>
    <property type="match status" value="1"/>
</dbReference>
<dbReference type="InterPro" id="IPR056734">
    <property type="entry name" value="NANM"/>
</dbReference>
<evidence type="ECO:0000256" key="2">
    <source>
        <dbReference type="ARBA" id="ARBA00022737"/>
    </source>
</evidence>
<protein>
    <submittedName>
        <fullName evidence="3">YjhT family mutarotase</fullName>
    </submittedName>
</protein>
<reference evidence="3 4" key="1">
    <citation type="submission" date="2023-08" db="EMBL/GenBank/DDBJ databases">
        <authorList>
            <person name="Roldan D.M."/>
            <person name="Menes R.J."/>
        </authorList>
    </citation>
    <scope>NUCLEOTIDE SEQUENCE [LARGE SCALE GENOMIC DNA]</scope>
    <source>
        <strain evidence="3 4">CCM 2812</strain>
    </source>
</reference>
<dbReference type="RefSeq" id="WP_305749385.1">
    <property type="nucleotide sequence ID" value="NZ_JAUZEE010000004.1"/>
</dbReference>
<accession>A0ABT9G2V7</accession>
<dbReference type="Proteomes" id="UP001235760">
    <property type="component" value="Unassembled WGS sequence"/>
</dbReference>
<dbReference type="Gene3D" id="2.120.10.80">
    <property type="entry name" value="Kelch-type beta propeller"/>
    <property type="match status" value="2"/>
</dbReference>
<proteinExistence type="predicted"/>